<proteinExistence type="predicted"/>
<dbReference type="RefSeq" id="WP_182545427.1">
    <property type="nucleotide sequence ID" value="NZ_JACGWZ010000005.1"/>
</dbReference>
<dbReference type="EMBL" id="JACGWZ010000005">
    <property type="protein sequence ID" value="MBA8826157.1"/>
    <property type="molecule type" value="Genomic_DNA"/>
</dbReference>
<evidence type="ECO:0008006" key="4">
    <source>
        <dbReference type="Google" id="ProtNLM"/>
    </source>
</evidence>
<accession>A0A839E334</accession>
<sequence>MTLRTTSRLRWIASIVANLLLGCIAVIPLWLLWLFALDFPFAALGLTRRAPTENDGVLPWLIVLVPLLTVLVALWILINFWMRRKSEMPTRTYWVASSVVMLFPVIFSSIVAGIP</sequence>
<feature type="transmembrane region" description="Helical" evidence="1">
    <location>
        <begin position="12"/>
        <end position="37"/>
    </location>
</feature>
<protein>
    <recommendedName>
        <fullName evidence="4">Integral membrane protein</fullName>
    </recommendedName>
</protein>
<organism evidence="2 3">
    <name type="scientific">Halosaccharopolyspora lacisalsi</name>
    <dbReference type="NCBI Taxonomy" id="1000566"/>
    <lineage>
        <taxon>Bacteria</taxon>
        <taxon>Bacillati</taxon>
        <taxon>Actinomycetota</taxon>
        <taxon>Actinomycetes</taxon>
        <taxon>Pseudonocardiales</taxon>
        <taxon>Pseudonocardiaceae</taxon>
        <taxon>Halosaccharopolyspora</taxon>
    </lineage>
</organism>
<dbReference type="PROSITE" id="PS51257">
    <property type="entry name" value="PROKAR_LIPOPROTEIN"/>
    <property type="match status" value="1"/>
</dbReference>
<evidence type="ECO:0000256" key="1">
    <source>
        <dbReference type="SAM" id="Phobius"/>
    </source>
</evidence>
<dbReference type="Proteomes" id="UP000569329">
    <property type="component" value="Unassembled WGS sequence"/>
</dbReference>
<gene>
    <name evidence="2" type="ORF">FHX42_003533</name>
</gene>
<keyword evidence="1" id="KW-0472">Membrane</keyword>
<name>A0A839E334_9PSEU</name>
<feature type="transmembrane region" description="Helical" evidence="1">
    <location>
        <begin position="57"/>
        <end position="81"/>
    </location>
</feature>
<evidence type="ECO:0000313" key="2">
    <source>
        <dbReference type="EMBL" id="MBA8826157.1"/>
    </source>
</evidence>
<keyword evidence="1" id="KW-0812">Transmembrane</keyword>
<comment type="caution">
    <text evidence="2">The sequence shown here is derived from an EMBL/GenBank/DDBJ whole genome shotgun (WGS) entry which is preliminary data.</text>
</comment>
<feature type="transmembrane region" description="Helical" evidence="1">
    <location>
        <begin position="93"/>
        <end position="114"/>
    </location>
</feature>
<evidence type="ECO:0000313" key="3">
    <source>
        <dbReference type="Proteomes" id="UP000569329"/>
    </source>
</evidence>
<dbReference type="AlphaFoldDB" id="A0A839E334"/>
<keyword evidence="3" id="KW-1185">Reference proteome</keyword>
<keyword evidence="1" id="KW-1133">Transmembrane helix</keyword>
<reference evidence="2 3" key="1">
    <citation type="submission" date="2020-07" db="EMBL/GenBank/DDBJ databases">
        <title>Sequencing the genomes of 1000 actinobacteria strains.</title>
        <authorList>
            <person name="Klenk H.-P."/>
        </authorList>
    </citation>
    <scope>NUCLEOTIDE SEQUENCE [LARGE SCALE GENOMIC DNA]</scope>
    <source>
        <strain evidence="2 3">DSM 45975</strain>
    </source>
</reference>